<proteinExistence type="predicted"/>
<accession>A0A2H1WL11</accession>
<gene>
    <name evidence="1" type="ORF">SFRICE_033614</name>
</gene>
<reference evidence="1" key="1">
    <citation type="submission" date="2016-07" db="EMBL/GenBank/DDBJ databases">
        <authorList>
            <person name="Bretaudeau A."/>
        </authorList>
    </citation>
    <scope>NUCLEOTIDE SEQUENCE</scope>
    <source>
        <strain evidence="1">Rice</strain>
        <tissue evidence="1">Whole body</tissue>
    </source>
</reference>
<dbReference type="EMBL" id="ODYU01009028">
    <property type="protein sequence ID" value="SOQ53134.1"/>
    <property type="molecule type" value="Genomic_DNA"/>
</dbReference>
<dbReference type="AlphaFoldDB" id="A0A2H1WL11"/>
<protein>
    <submittedName>
        <fullName evidence="1">SFRICE_033614</fullName>
    </submittedName>
</protein>
<organism evidence="1">
    <name type="scientific">Spodoptera frugiperda</name>
    <name type="common">Fall armyworm</name>
    <dbReference type="NCBI Taxonomy" id="7108"/>
    <lineage>
        <taxon>Eukaryota</taxon>
        <taxon>Metazoa</taxon>
        <taxon>Ecdysozoa</taxon>
        <taxon>Arthropoda</taxon>
        <taxon>Hexapoda</taxon>
        <taxon>Insecta</taxon>
        <taxon>Pterygota</taxon>
        <taxon>Neoptera</taxon>
        <taxon>Endopterygota</taxon>
        <taxon>Lepidoptera</taxon>
        <taxon>Glossata</taxon>
        <taxon>Ditrysia</taxon>
        <taxon>Noctuoidea</taxon>
        <taxon>Noctuidae</taxon>
        <taxon>Amphipyrinae</taxon>
        <taxon>Spodoptera</taxon>
    </lineage>
</organism>
<sequence length="148" mass="16374">MKQVQRGDAIISSTESGIVPIWESHASARMGRLDRSIATAEQKTEVKQRLRCVGEVTGGPITLFPIFPIPDSKTTLKFLIPKKPAACLLASSGMRWSPGLRHPLLMHEVSEPTMSSRYQCDIFQVMCNMASLLVTFPSDSDADEYFDA</sequence>
<evidence type="ECO:0000313" key="1">
    <source>
        <dbReference type="EMBL" id="SOQ53134.1"/>
    </source>
</evidence>
<name>A0A2H1WL11_SPOFR</name>